<dbReference type="EMBL" id="LXQA010985254">
    <property type="protein sequence ID" value="MCI79978.1"/>
    <property type="molecule type" value="Genomic_DNA"/>
</dbReference>
<dbReference type="AlphaFoldDB" id="A0A392UVC9"/>
<evidence type="ECO:0000313" key="1">
    <source>
        <dbReference type="EMBL" id="MCI79978.1"/>
    </source>
</evidence>
<evidence type="ECO:0000313" key="2">
    <source>
        <dbReference type="Proteomes" id="UP000265520"/>
    </source>
</evidence>
<sequence length="43" mass="4823">ALCALFYHSNDISKHGVFFYFLTWNAADDAAAFDKASFAFESL</sequence>
<dbReference type="Proteomes" id="UP000265520">
    <property type="component" value="Unassembled WGS sequence"/>
</dbReference>
<name>A0A392UVC9_9FABA</name>
<organism evidence="1 2">
    <name type="scientific">Trifolium medium</name>
    <dbReference type="NCBI Taxonomy" id="97028"/>
    <lineage>
        <taxon>Eukaryota</taxon>
        <taxon>Viridiplantae</taxon>
        <taxon>Streptophyta</taxon>
        <taxon>Embryophyta</taxon>
        <taxon>Tracheophyta</taxon>
        <taxon>Spermatophyta</taxon>
        <taxon>Magnoliopsida</taxon>
        <taxon>eudicotyledons</taxon>
        <taxon>Gunneridae</taxon>
        <taxon>Pentapetalae</taxon>
        <taxon>rosids</taxon>
        <taxon>fabids</taxon>
        <taxon>Fabales</taxon>
        <taxon>Fabaceae</taxon>
        <taxon>Papilionoideae</taxon>
        <taxon>50 kb inversion clade</taxon>
        <taxon>NPAAA clade</taxon>
        <taxon>Hologalegina</taxon>
        <taxon>IRL clade</taxon>
        <taxon>Trifolieae</taxon>
        <taxon>Trifolium</taxon>
    </lineage>
</organism>
<protein>
    <submittedName>
        <fullName evidence="1">Uncharacterized protein</fullName>
    </submittedName>
</protein>
<feature type="non-terminal residue" evidence="1">
    <location>
        <position position="1"/>
    </location>
</feature>
<keyword evidence="2" id="KW-1185">Reference proteome</keyword>
<proteinExistence type="predicted"/>
<comment type="caution">
    <text evidence="1">The sequence shown here is derived from an EMBL/GenBank/DDBJ whole genome shotgun (WGS) entry which is preliminary data.</text>
</comment>
<accession>A0A392UVC9</accession>
<reference evidence="1 2" key="1">
    <citation type="journal article" date="2018" name="Front. Plant Sci.">
        <title>Red Clover (Trifolium pratense) and Zigzag Clover (T. medium) - A Picture of Genomic Similarities and Differences.</title>
        <authorList>
            <person name="Dluhosova J."/>
            <person name="Istvanek J."/>
            <person name="Nedelnik J."/>
            <person name="Repkova J."/>
        </authorList>
    </citation>
    <scope>NUCLEOTIDE SEQUENCE [LARGE SCALE GENOMIC DNA]</scope>
    <source>
        <strain evidence="2">cv. 10/8</strain>
        <tissue evidence="1">Leaf</tissue>
    </source>
</reference>